<name>A0A3S5YAY8_RHOH1</name>
<evidence type="ECO:0000256" key="1">
    <source>
        <dbReference type="SAM" id="Phobius"/>
    </source>
</evidence>
<proteinExistence type="predicted"/>
<feature type="transmembrane region" description="Helical" evidence="1">
    <location>
        <begin position="51"/>
        <end position="73"/>
    </location>
</feature>
<accession>A0A3S5YAY8</accession>
<dbReference type="RefSeq" id="WP_013416996.1">
    <property type="nucleotide sequence ID" value="NC_014659.1"/>
</dbReference>
<dbReference type="Proteomes" id="UP001154400">
    <property type="component" value="Chromosome"/>
</dbReference>
<dbReference type="GeneID" id="57579400"/>
<reference evidence="2" key="1">
    <citation type="journal article" date="2010" name="PLoS Genet.">
        <title>The genome of a pathogenic rhodococcus: cooptive virulence underpinned by key gene acquisitions.</title>
        <authorList>
            <person name="Letek M."/>
            <person name="Gonzalez P."/>
            <person name="Macarthur I."/>
            <person name="Rodriguez H."/>
            <person name="Freeman T.C."/>
            <person name="Valero-Rello A."/>
            <person name="Blanco M."/>
            <person name="Buckley T."/>
            <person name="Cherevach I."/>
            <person name="Fahey R."/>
            <person name="Hapeshi A."/>
            <person name="Holdstock J."/>
            <person name="Leadon D."/>
            <person name="Navas J."/>
            <person name="Ocampo A."/>
            <person name="Quail M.A."/>
            <person name="Sanders M."/>
            <person name="Scortti M.M."/>
            <person name="Prescott J.F."/>
            <person name="Fogarty U."/>
            <person name="Meijer W.G."/>
            <person name="Parkhill J."/>
            <person name="Bentley S.D."/>
            <person name="Vazquez-Boland J.A."/>
        </authorList>
    </citation>
    <scope>NUCLEOTIDE SEQUENCE [LARGE SCALE GENOMIC DNA]</scope>
    <source>
        <strain evidence="2 3">103S</strain>
    </source>
</reference>
<keyword evidence="1" id="KW-0812">Transmembrane</keyword>
<sequence>MNRAALVPVAESVGVLALLAVAVWCWARGVTDHEFAPVVPDGPAFTSTDYSGPWIAAAFVAVLVAGLLVCDVARRRRRASTRRGYHG</sequence>
<evidence type="ECO:0000313" key="2">
    <source>
        <dbReference type="EMBL" id="CBH49743.1"/>
    </source>
</evidence>
<dbReference type="KEGG" id="req:REQ_37560"/>
<gene>
    <name evidence="2" type="ordered locus">REQ_37560</name>
</gene>
<evidence type="ECO:0000313" key="3">
    <source>
        <dbReference type="Proteomes" id="UP000006892"/>
    </source>
</evidence>
<protein>
    <submittedName>
        <fullName evidence="2">Integral membrane protein</fullName>
    </submittedName>
</protein>
<dbReference type="AlphaFoldDB" id="A0A3S5YAY8"/>
<keyword evidence="1" id="KW-0472">Membrane</keyword>
<organism evidence="2">
    <name type="scientific">Rhodococcus hoagii (strain 103S)</name>
    <name type="common">Rhodococcus equi</name>
    <dbReference type="NCBI Taxonomy" id="685727"/>
    <lineage>
        <taxon>Bacteria</taxon>
        <taxon>Bacillati</taxon>
        <taxon>Actinomycetota</taxon>
        <taxon>Actinomycetes</taxon>
        <taxon>Mycobacteriales</taxon>
        <taxon>Nocardiaceae</taxon>
        <taxon>Prescottella</taxon>
    </lineage>
</organism>
<keyword evidence="1" id="KW-1133">Transmembrane helix</keyword>
<dbReference type="EMBL" id="FN563149">
    <property type="protein sequence ID" value="CBH49743.1"/>
    <property type="molecule type" value="Genomic_DNA"/>
</dbReference>